<keyword evidence="15" id="KW-1185">Reference proteome</keyword>
<feature type="compositionally biased region" description="Low complexity" evidence="9">
    <location>
        <begin position="454"/>
        <end position="465"/>
    </location>
</feature>
<dbReference type="PANTHER" id="PTHR32089:SF119">
    <property type="entry name" value="METHYL-ACCEPTING CHEMOTAXIS PROTEIN CTPL"/>
    <property type="match status" value="1"/>
</dbReference>
<dbReference type="Pfam" id="PF00015">
    <property type="entry name" value="MCPsignal"/>
    <property type="match status" value="1"/>
</dbReference>
<feature type="transmembrane region" description="Helical" evidence="10">
    <location>
        <begin position="21"/>
        <end position="40"/>
    </location>
</feature>
<dbReference type="Gene3D" id="1.10.287.950">
    <property type="entry name" value="Methyl-accepting chemotaxis protein"/>
    <property type="match status" value="1"/>
</dbReference>
<feature type="domain" description="T-SNARE coiled-coil homology" evidence="12">
    <location>
        <begin position="601"/>
        <end position="639"/>
    </location>
</feature>
<keyword evidence="2" id="KW-0997">Cell inner membrane</keyword>
<dbReference type="CDD" id="cd11386">
    <property type="entry name" value="MCP_signal"/>
    <property type="match status" value="1"/>
</dbReference>
<dbReference type="PROSITE" id="PS50192">
    <property type="entry name" value="T_SNARE"/>
    <property type="match status" value="1"/>
</dbReference>
<dbReference type="RefSeq" id="WP_087462498.1">
    <property type="nucleotide sequence ID" value="NZ_CP021425.1"/>
</dbReference>
<feature type="domain" description="HAMP" evidence="13">
    <location>
        <begin position="347"/>
        <end position="399"/>
    </location>
</feature>
<evidence type="ECO:0000259" key="11">
    <source>
        <dbReference type="PROSITE" id="PS50111"/>
    </source>
</evidence>
<dbReference type="CDD" id="cd06225">
    <property type="entry name" value="HAMP"/>
    <property type="match status" value="1"/>
</dbReference>
<dbReference type="Proteomes" id="UP000196027">
    <property type="component" value="Chromosome"/>
</dbReference>
<evidence type="ECO:0000256" key="7">
    <source>
        <dbReference type="ARBA" id="ARBA00029447"/>
    </source>
</evidence>
<dbReference type="PANTHER" id="PTHR32089">
    <property type="entry name" value="METHYL-ACCEPTING CHEMOTAXIS PROTEIN MCPB"/>
    <property type="match status" value="1"/>
</dbReference>
<keyword evidence="6 8" id="KW-0807">Transducer</keyword>
<evidence type="ECO:0000256" key="8">
    <source>
        <dbReference type="PROSITE-ProRule" id="PRU00284"/>
    </source>
</evidence>
<protein>
    <submittedName>
        <fullName evidence="14">Methyl-accepting chemotaxis protein</fullName>
    </submittedName>
</protein>
<dbReference type="GO" id="GO:0006935">
    <property type="term" value="P:chemotaxis"/>
    <property type="evidence" value="ECO:0007669"/>
    <property type="project" value="UniProtKB-ARBA"/>
</dbReference>
<dbReference type="GO" id="GO:0005886">
    <property type="term" value="C:plasma membrane"/>
    <property type="evidence" value="ECO:0007669"/>
    <property type="project" value="UniProtKB-SubCell"/>
</dbReference>
<dbReference type="Pfam" id="PF00672">
    <property type="entry name" value="HAMP"/>
    <property type="match status" value="1"/>
</dbReference>
<dbReference type="SMART" id="SM00283">
    <property type="entry name" value="MA"/>
    <property type="match status" value="1"/>
</dbReference>
<evidence type="ECO:0000256" key="3">
    <source>
        <dbReference type="ARBA" id="ARBA00022692"/>
    </source>
</evidence>
<feature type="domain" description="Methyl-accepting transducer" evidence="11">
    <location>
        <begin position="404"/>
        <end position="640"/>
    </location>
</feature>
<keyword evidence="2" id="KW-1003">Cell membrane</keyword>
<dbReference type="InterPro" id="IPR004089">
    <property type="entry name" value="MCPsignal_dom"/>
</dbReference>
<keyword evidence="3 10" id="KW-0812">Transmembrane</keyword>
<keyword evidence="5 10" id="KW-0472">Membrane</keyword>
<name>A0A1Y0IAV0_9GAMM</name>
<reference evidence="14 15" key="1">
    <citation type="submission" date="2017-05" db="EMBL/GenBank/DDBJ databases">
        <title>Genomic insights into alkan degradation activity of Oleiphilus messinensis.</title>
        <authorList>
            <person name="Kozyavkin S.A."/>
            <person name="Slesarev A.I."/>
            <person name="Golyshin P.N."/>
            <person name="Korzhenkov A."/>
            <person name="Golyshina O.N."/>
            <person name="Toshchakov S.V."/>
        </authorList>
    </citation>
    <scope>NUCLEOTIDE SEQUENCE [LARGE SCALE GENOMIC DNA]</scope>
    <source>
        <strain evidence="14 15">ME102</strain>
    </source>
</reference>
<dbReference type="AlphaFoldDB" id="A0A1Y0IAV0"/>
<comment type="similarity">
    <text evidence="7">Belongs to the methyl-accepting chemotaxis (MCP) protein family.</text>
</comment>
<dbReference type="PROSITE" id="PS50885">
    <property type="entry name" value="HAMP"/>
    <property type="match status" value="1"/>
</dbReference>
<evidence type="ECO:0000256" key="9">
    <source>
        <dbReference type="SAM" id="MobiDB-lite"/>
    </source>
</evidence>
<dbReference type="InterPro" id="IPR000727">
    <property type="entry name" value="T_SNARE_dom"/>
</dbReference>
<sequence>MKQFLLPAILLMNRLRYVYKFALISVLFLIPIVWLGQQLASELTGSISRIEAERDGLKFYRLSVELYQQAQRYRDYRSIFKQRAIPEIGAQTQKAKDQIDLLFEQLQGFKVGYDRDGDLRKALADTDTAWKKIVADDVFQENIDSQYVYYNEFVTRVLSLMSTAAQVSGIAQDPSKEIQAILAFAQKGTVDVTDEMGKARSIGIFALREGQVNYTMSDSLNGIFDRLSSLQTMVSPLIELSMNASASMRTNLSSKANGIKGSIIAVRDSLDSHVITPVSLSFPPSEFDSLISQNIDSYFGFTDEALGLADTTLQRNLDEAQGFLLTMIVSQLILLGIIVYLYMGFFVSIRNTIESFSLGAQQVAEGDMTFRLASDSRDEMGGLTDEFNKMTMRMHELIQVVRSTAADVDLQSSRVTDTAVSNKNAIEEQMQETRQISEAMTQMTDTVTEVAASSQQASDAAQQAEAEAEKGRQVVDQTRETINRLAREIDDSAETINRVNQDSQNISQVLVEIRAIAEQTNLLALNAAIEAARAGEQGRGFAVVADEVRTLSQRTQKSTEEIESMIDRLQSGVNQAVQSMQHSHTTTNATVEQSKNVTLALDNIVKSIATIVDMSHQIAQAAEEQGAVAKNIESNVHHIVEVGHKTAENAQDTFDSSRKMSELTASLQKIIEAFKV</sequence>
<dbReference type="GO" id="GO:0007165">
    <property type="term" value="P:signal transduction"/>
    <property type="evidence" value="ECO:0007669"/>
    <property type="project" value="UniProtKB-KW"/>
</dbReference>
<dbReference type="InterPro" id="IPR003660">
    <property type="entry name" value="HAMP_dom"/>
</dbReference>
<evidence type="ECO:0000256" key="4">
    <source>
        <dbReference type="ARBA" id="ARBA00022989"/>
    </source>
</evidence>
<gene>
    <name evidence="14" type="ORF">OLMES_3601</name>
</gene>
<feature type="transmembrane region" description="Helical" evidence="10">
    <location>
        <begin position="322"/>
        <end position="343"/>
    </location>
</feature>
<feature type="region of interest" description="Disordered" evidence="9">
    <location>
        <begin position="454"/>
        <end position="474"/>
    </location>
</feature>
<evidence type="ECO:0000256" key="1">
    <source>
        <dbReference type="ARBA" id="ARBA00004429"/>
    </source>
</evidence>
<evidence type="ECO:0000256" key="10">
    <source>
        <dbReference type="SAM" id="Phobius"/>
    </source>
</evidence>
<evidence type="ECO:0000256" key="6">
    <source>
        <dbReference type="ARBA" id="ARBA00023224"/>
    </source>
</evidence>
<dbReference type="SUPFAM" id="SSF58104">
    <property type="entry name" value="Methyl-accepting chemotaxis protein (MCP) signaling domain"/>
    <property type="match status" value="1"/>
</dbReference>
<evidence type="ECO:0000313" key="14">
    <source>
        <dbReference type="EMBL" id="ARU57628.1"/>
    </source>
</evidence>
<evidence type="ECO:0000313" key="15">
    <source>
        <dbReference type="Proteomes" id="UP000196027"/>
    </source>
</evidence>
<evidence type="ECO:0000259" key="13">
    <source>
        <dbReference type="PROSITE" id="PS50885"/>
    </source>
</evidence>
<evidence type="ECO:0000256" key="2">
    <source>
        <dbReference type="ARBA" id="ARBA00022519"/>
    </source>
</evidence>
<accession>A0A1Y0IAV0</accession>
<dbReference type="KEGG" id="ome:OLMES_3601"/>
<keyword evidence="4 10" id="KW-1133">Transmembrane helix</keyword>
<organism evidence="14 15">
    <name type="scientific">Oleiphilus messinensis</name>
    <dbReference type="NCBI Taxonomy" id="141451"/>
    <lineage>
        <taxon>Bacteria</taxon>
        <taxon>Pseudomonadati</taxon>
        <taxon>Pseudomonadota</taxon>
        <taxon>Gammaproteobacteria</taxon>
        <taxon>Oceanospirillales</taxon>
        <taxon>Oleiphilaceae</taxon>
        <taxon>Oleiphilus</taxon>
    </lineage>
</organism>
<dbReference type="PROSITE" id="PS50111">
    <property type="entry name" value="CHEMOTAXIS_TRANSDUC_2"/>
    <property type="match status" value="1"/>
</dbReference>
<dbReference type="FunFam" id="1.10.287.950:FF:000001">
    <property type="entry name" value="Methyl-accepting chemotaxis sensory transducer"/>
    <property type="match status" value="1"/>
</dbReference>
<evidence type="ECO:0000256" key="5">
    <source>
        <dbReference type="ARBA" id="ARBA00023136"/>
    </source>
</evidence>
<comment type="subcellular location">
    <subcellularLocation>
        <location evidence="1">Cell inner membrane</location>
        <topology evidence="1">Multi-pass membrane protein</topology>
    </subcellularLocation>
</comment>
<proteinExistence type="inferred from homology"/>
<dbReference type="EMBL" id="CP021425">
    <property type="protein sequence ID" value="ARU57628.1"/>
    <property type="molecule type" value="Genomic_DNA"/>
</dbReference>
<evidence type="ECO:0000259" key="12">
    <source>
        <dbReference type="PROSITE" id="PS50192"/>
    </source>
</evidence>
<dbReference type="SMART" id="SM00304">
    <property type="entry name" value="HAMP"/>
    <property type="match status" value="2"/>
</dbReference>
<dbReference type="OrthoDB" id="5800769at2"/>